<sequence length="123" mass="14175">MDNFMAETIAILSDSLLDLDKKSTDYMIIEEQLKNGNPEFNETEKALYIELSKEKAFKLISILFEIIERYGLTYYQVWKDKNEKGEYTKGISVEAIRDKYSISIRAVKPLLGSIADWGPILNV</sequence>
<reference evidence="1" key="1">
    <citation type="submission" date="2011-01" db="EMBL/GenBank/DDBJ databases">
        <title>Highly-conjugative pMG1-like enterococcus plasmid pZB18.</title>
        <authorList>
            <person name="Tomita H."/>
            <person name="Zheng B."/>
            <person name="Ike Y."/>
        </authorList>
    </citation>
    <scope>NUCLEOTIDE SEQUENCE</scope>
    <source>
        <strain evidence="1">ZB18</strain>
        <plasmid evidence="1">pZB18</plasmid>
    </source>
</reference>
<accession>G9M858</accession>
<geneLocation type="plasmid" evidence="1">
    <name>pZB18</name>
</geneLocation>
<dbReference type="AlphaFoldDB" id="G9M858"/>
<organism evidence="1">
    <name type="scientific">Enterococcus faecium</name>
    <name type="common">Streptococcus faecium</name>
    <dbReference type="NCBI Taxonomy" id="1352"/>
    <lineage>
        <taxon>Bacteria</taxon>
        <taxon>Bacillati</taxon>
        <taxon>Bacillota</taxon>
        <taxon>Bacilli</taxon>
        <taxon>Lactobacillales</taxon>
        <taxon>Enterococcaceae</taxon>
        <taxon>Enterococcus</taxon>
    </lineage>
</organism>
<name>G9M858_ENTFC</name>
<evidence type="ECO:0000313" key="1">
    <source>
        <dbReference type="EMBL" id="BAL40953.1"/>
    </source>
</evidence>
<dbReference type="EMBL" id="AB611033">
    <property type="protein sequence ID" value="BAL40953.1"/>
    <property type="molecule type" value="Genomic_DNA"/>
</dbReference>
<keyword evidence="1" id="KW-0614">Plasmid</keyword>
<dbReference type="RefSeq" id="WP_014386232.1">
    <property type="nucleotide sequence ID" value="NC_016967.1"/>
</dbReference>
<proteinExistence type="predicted"/>
<protein>
    <submittedName>
        <fullName evidence="1">Uncharacterized protein</fullName>
    </submittedName>
</protein>